<feature type="region of interest" description="Disordered" evidence="1">
    <location>
        <begin position="62"/>
        <end position="98"/>
    </location>
</feature>
<sequence>MPIEAQRAALGQLGLPKPTHHHSSRMSSSNVLCSVPHISRNHTGSSPFISCTSSANASMVASTSSCTLTPSSNRLPAGTTTTSDPRGPARISGSSGTCASRVNKLQPAARGFSVNPTRWRRSATATSK</sequence>
<dbReference type="EMBL" id="CAUWAG010000012">
    <property type="protein sequence ID" value="CAJ2509022.1"/>
    <property type="molecule type" value="Genomic_DNA"/>
</dbReference>
<evidence type="ECO:0000256" key="1">
    <source>
        <dbReference type="SAM" id="MobiDB-lite"/>
    </source>
</evidence>
<name>A0AAI8VQ50_9PEZI</name>
<evidence type="ECO:0000313" key="2">
    <source>
        <dbReference type="EMBL" id="CAJ2509022.1"/>
    </source>
</evidence>
<comment type="caution">
    <text evidence="2">The sequence shown here is derived from an EMBL/GenBank/DDBJ whole genome shotgun (WGS) entry which is preliminary data.</text>
</comment>
<dbReference type="AlphaFoldDB" id="A0AAI8VQ50"/>
<evidence type="ECO:0000313" key="3">
    <source>
        <dbReference type="Proteomes" id="UP001295740"/>
    </source>
</evidence>
<accession>A0AAI8VQ50</accession>
<keyword evidence="3" id="KW-1185">Reference proteome</keyword>
<protein>
    <submittedName>
        <fullName evidence="2">Uu.00g140480.m01.CDS01</fullName>
    </submittedName>
</protein>
<organism evidence="2 3">
    <name type="scientific">Anthostomella pinea</name>
    <dbReference type="NCBI Taxonomy" id="933095"/>
    <lineage>
        <taxon>Eukaryota</taxon>
        <taxon>Fungi</taxon>
        <taxon>Dikarya</taxon>
        <taxon>Ascomycota</taxon>
        <taxon>Pezizomycotina</taxon>
        <taxon>Sordariomycetes</taxon>
        <taxon>Xylariomycetidae</taxon>
        <taxon>Xylariales</taxon>
        <taxon>Xylariaceae</taxon>
        <taxon>Anthostomella</taxon>
    </lineage>
</organism>
<dbReference type="Proteomes" id="UP001295740">
    <property type="component" value="Unassembled WGS sequence"/>
</dbReference>
<reference evidence="2" key="1">
    <citation type="submission" date="2023-10" db="EMBL/GenBank/DDBJ databases">
        <authorList>
            <person name="Hackl T."/>
        </authorList>
    </citation>
    <scope>NUCLEOTIDE SEQUENCE</scope>
</reference>
<feature type="compositionally biased region" description="Polar residues" evidence="1">
    <location>
        <begin position="62"/>
        <end position="84"/>
    </location>
</feature>
<gene>
    <name evidence="2" type="ORF">KHLLAP_LOCUS9490</name>
</gene>
<proteinExistence type="predicted"/>